<evidence type="ECO:0008006" key="2">
    <source>
        <dbReference type="Google" id="ProtNLM"/>
    </source>
</evidence>
<proteinExistence type="predicted"/>
<name>A0A644ZJA5_9ZZZZ</name>
<comment type="caution">
    <text evidence="1">The sequence shown here is derived from an EMBL/GenBank/DDBJ whole genome shotgun (WGS) entry which is preliminary data.</text>
</comment>
<dbReference type="CDD" id="cd11527">
    <property type="entry name" value="NTP-PPase_dUTPase"/>
    <property type="match status" value="1"/>
</dbReference>
<dbReference type="Pfam" id="PF08761">
    <property type="entry name" value="dUTPase_2"/>
    <property type="match status" value="1"/>
</dbReference>
<evidence type="ECO:0000313" key="1">
    <source>
        <dbReference type="EMBL" id="MPM39931.1"/>
    </source>
</evidence>
<reference evidence="1" key="1">
    <citation type="submission" date="2019-08" db="EMBL/GenBank/DDBJ databases">
        <authorList>
            <person name="Kucharzyk K."/>
            <person name="Murdoch R.W."/>
            <person name="Higgins S."/>
            <person name="Loffler F."/>
        </authorList>
    </citation>
    <scope>NUCLEOTIDE SEQUENCE</scope>
</reference>
<dbReference type="EMBL" id="VSSQ01008816">
    <property type="protein sequence ID" value="MPM39931.1"/>
    <property type="molecule type" value="Genomic_DNA"/>
</dbReference>
<dbReference type="SUPFAM" id="SSF101386">
    <property type="entry name" value="all-alpha NTP pyrophosphatases"/>
    <property type="match status" value="1"/>
</dbReference>
<dbReference type="InterPro" id="IPR016947">
    <property type="entry name" value="UCP030140"/>
</dbReference>
<organism evidence="1">
    <name type="scientific">bioreactor metagenome</name>
    <dbReference type="NCBI Taxonomy" id="1076179"/>
    <lineage>
        <taxon>unclassified sequences</taxon>
        <taxon>metagenomes</taxon>
        <taxon>ecological metagenomes</taxon>
    </lineage>
</organism>
<dbReference type="AlphaFoldDB" id="A0A644ZJA5"/>
<sequence length="162" mass="18441">MNLNKLFSMQETLDKRIETEHNLENENLLHKKVLALFVEIGELANETRCFKFWSKKGPSAREVILEEYVDGLHFILSIGITTGFMDISLSSCANDSIDATGSFLRLNSLISNFLNSSTKENYVQLFNCFLNLGEVLGFSESDIEAAYICKNEINHERQDQGY</sequence>
<dbReference type="PIRSF" id="PIRSF030140">
    <property type="entry name" value="UCP030140"/>
    <property type="match status" value="1"/>
</dbReference>
<gene>
    <name evidence="1" type="ORF">SDC9_86567</name>
</gene>
<protein>
    <recommendedName>
        <fullName evidence="2">dUTPase</fullName>
    </recommendedName>
</protein>
<dbReference type="Gene3D" id="1.10.4010.10">
    <property type="entry name" value="Type II deoxyuridine triphosphatase"/>
    <property type="match status" value="1"/>
</dbReference>
<accession>A0A644ZJA5</accession>
<dbReference type="InterPro" id="IPR014871">
    <property type="entry name" value="dUTPase/dCTP_pyrophosphatase"/>
</dbReference>